<dbReference type="Proteomes" id="UP001519363">
    <property type="component" value="Unassembled WGS sequence"/>
</dbReference>
<evidence type="ECO:0000259" key="9">
    <source>
        <dbReference type="Pfam" id="PF02770"/>
    </source>
</evidence>
<dbReference type="InterPro" id="IPR009075">
    <property type="entry name" value="AcylCo_DH/oxidase_C"/>
</dbReference>
<evidence type="ECO:0000256" key="6">
    <source>
        <dbReference type="ARBA" id="ARBA00023002"/>
    </source>
</evidence>
<gene>
    <name evidence="11" type="ORF">JOF53_000320</name>
</gene>
<dbReference type="PROSITE" id="PS00072">
    <property type="entry name" value="ACYL_COA_DH_1"/>
    <property type="match status" value="1"/>
</dbReference>
<dbReference type="InterPro" id="IPR046373">
    <property type="entry name" value="Acyl-CoA_Oxase/DH_mid-dom_sf"/>
</dbReference>
<feature type="domain" description="Acyl-CoA dehydrogenase/oxidase N-terminal" evidence="10">
    <location>
        <begin position="10"/>
        <end position="126"/>
    </location>
</feature>
<accession>A0ABS5A4H9</accession>
<dbReference type="InterPro" id="IPR009100">
    <property type="entry name" value="AcylCoA_DH/oxidase_NM_dom_sf"/>
</dbReference>
<dbReference type="EMBL" id="JAGIOO010000001">
    <property type="protein sequence ID" value="MBP2471448.1"/>
    <property type="molecule type" value="Genomic_DNA"/>
</dbReference>
<name>A0ABS5A4H9_9PSEU</name>
<feature type="domain" description="Acyl-CoA dehydrogenase/oxidase C-terminal" evidence="8">
    <location>
        <begin position="246"/>
        <end position="387"/>
    </location>
</feature>
<feature type="domain" description="Acyl-CoA oxidase/dehydrogenase middle" evidence="9">
    <location>
        <begin position="131"/>
        <end position="222"/>
    </location>
</feature>
<keyword evidence="4 7" id="KW-0285">Flavoprotein</keyword>
<dbReference type="InterPro" id="IPR050741">
    <property type="entry name" value="Acyl-CoA_dehydrogenase"/>
</dbReference>
<dbReference type="InterPro" id="IPR006089">
    <property type="entry name" value="Acyl-CoA_DH_CS"/>
</dbReference>
<proteinExistence type="inferred from homology"/>
<dbReference type="PANTHER" id="PTHR48083">
    <property type="entry name" value="MEDIUM-CHAIN SPECIFIC ACYL-COA DEHYDROGENASE, MITOCHONDRIAL-RELATED"/>
    <property type="match status" value="1"/>
</dbReference>
<dbReference type="InterPro" id="IPR006091">
    <property type="entry name" value="Acyl-CoA_Oxase/DH_mid-dom"/>
</dbReference>
<dbReference type="Pfam" id="PF02771">
    <property type="entry name" value="Acyl-CoA_dh_N"/>
    <property type="match status" value="1"/>
</dbReference>
<evidence type="ECO:0000259" key="10">
    <source>
        <dbReference type="Pfam" id="PF02771"/>
    </source>
</evidence>
<keyword evidence="5 7" id="KW-0274">FAD</keyword>
<dbReference type="Pfam" id="PF02770">
    <property type="entry name" value="Acyl-CoA_dh_M"/>
    <property type="match status" value="1"/>
</dbReference>
<dbReference type="InterPro" id="IPR037069">
    <property type="entry name" value="AcylCoA_DH/ox_N_sf"/>
</dbReference>
<evidence type="ECO:0000313" key="11">
    <source>
        <dbReference type="EMBL" id="MBP2471448.1"/>
    </source>
</evidence>
<dbReference type="Gene3D" id="1.10.540.10">
    <property type="entry name" value="Acyl-CoA dehydrogenase/oxidase, N-terminal domain"/>
    <property type="match status" value="1"/>
</dbReference>
<evidence type="ECO:0000256" key="4">
    <source>
        <dbReference type="ARBA" id="ARBA00022630"/>
    </source>
</evidence>
<evidence type="ECO:0000256" key="7">
    <source>
        <dbReference type="RuleBase" id="RU362125"/>
    </source>
</evidence>
<organism evidence="11 12">
    <name type="scientific">Crossiella equi</name>
    <dbReference type="NCBI Taxonomy" id="130796"/>
    <lineage>
        <taxon>Bacteria</taxon>
        <taxon>Bacillati</taxon>
        <taxon>Actinomycetota</taxon>
        <taxon>Actinomycetes</taxon>
        <taxon>Pseudonocardiales</taxon>
        <taxon>Pseudonocardiaceae</taxon>
        <taxon>Crossiella</taxon>
    </lineage>
</organism>
<evidence type="ECO:0000259" key="8">
    <source>
        <dbReference type="Pfam" id="PF00441"/>
    </source>
</evidence>
<keyword evidence="12" id="KW-1185">Reference proteome</keyword>
<comment type="cofactor">
    <cofactor evidence="1 7">
        <name>FAD</name>
        <dbReference type="ChEBI" id="CHEBI:57692"/>
    </cofactor>
</comment>
<dbReference type="SUPFAM" id="SSF47203">
    <property type="entry name" value="Acyl-CoA dehydrogenase C-terminal domain-like"/>
    <property type="match status" value="1"/>
</dbReference>
<comment type="caution">
    <text evidence="11">The sequence shown here is derived from an EMBL/GenBank/DDBJ whole genome shotgun (WGS) entry which is preliminary data.</text>
</comment>
<evidence type="ECO:0000256" key="1">
    <source>
        <dbReference type="ARBA" id="ARBA00001974"/>
    </source>
</evidence>
<dbReference type="Pfam" id="PF00441">
    <property type="entry name" value="Acyl-CoA_dh_1"/>
    <property type="match status" value="1"/>
</dbReference>
<comment type="similarity">
    <text evidence="2 7">Belongs to the acyl-CoA dehydrogenase family.</text>
</comment>
<evidence type="ECO:0000313" key="12">
    <source>
        <dbReference type="Proteomes" id="UP001519363"/>
    </source>
</evidence>
<dbReference type="InterPro" id="IPR013786">
    <property type="entry name" value="AcylCoA_DH/ox_N"/>
</dbReference>
<sequence>MTASLAARYTAEHRPVVDSFRSFVDRELVPLATQVCGDDPAKITPELRAQVRARSAELGFYAPDYPEEVGGQDMPFSAKLLLHEAAEASGCPLAPVALSNAEGPSPLLLAGTPAQRERYLRPLVEGRMSRCLAMTELDGGSDAFSLTTKAERDGEGWRISGAKAFVSSADTADLVLVFASTETGDGRWVPGLFALPADAPGLEVGQRFDGLEGEPVFEVLLDGVAVGEEELIGGRAGLVGATAAGMTALARGRLLVAAVCNGIAARALDLGLAFAADRVSRGVRIATHQHVQEHFVSARLALESARLITTTAALAFDEGQDVFEDSALAKLAASEGALATVNRMFQVHGGAAWVRGHPMEHLYRRIRVMTIVEGTSEVQKTIIAHAMGLG</sequence>
<evidence type="ECO:0000256" key="2">
    <source>
        <dbReference type="ARBA" id="ARBA00009347"/>
    </source>
</evidence>
<keyword evidence="6 7" id="KW-0560">Oxidoreductase</keyword>
<dbReference type="Gene3D" id="2.40.110.10">
    <property type="entry name" value="Butyryl-CoA Dehydrogenase, subunit A, domain 2"/>
    <property type="match status" value="1"/>
</dbReference>
<dbReference type="PANTHER" id="PTHR48083:SF2">
    <property type="entry name" value="MEDIUM-CHAIN SPECIFIC ACYL-COA DEHYDROGENASE, MITOCHONDRIAL"/>
    <property type="match status" value="1"/>
</dbReference>
<evidence type="ECO:0000256" key="3">
    <source>
        <dbReference type="ARBA" id="ARBA00019125"/>
    </source>
</evidence>
<dbReference type="Gene3D" id="1.20.140.10">
    <property type="entry name" value="Butyryl-CoA Dehydrogenase, subunit A, domain 3"/>
    <property type="match status" value="1"/>
</dbReference>
<dbReference type="RefSeq" id="WP_086789550.1">
    <property type="nucleotide sequence ID" value="NZ_JAGIOO010000001.1"/>
</dbReference>
<protein>
    <recommendedName>
        <fullName evidence="3">Medium-chain specific acyl-CoA dehydrogenase, mitochondrial</fullName>
    </recommendedName>
</protein>
<dbReference type="SUPFAM" id="SSF56645">
    <property type="entry name" value="Acyl-CoA dehydrogenase NM domain-like"/>
    <property type="match status" value="1"/>
</dbReference>
<dbReference type="InterPro" id="IPR036250">
    <property type="entry name" value="AcylCo_DH-like_C"/>
</dbReference>
<reference evidence="11 12" key="1">
    <citation type="submission" date="2021-03" db="EMBL/GenBank/DDBJ databases">
        <title>Sequencing the genomes of 1000 actinobacteria strains.</title>
        <authorList>
            <person name="Klenk H.-P."/>
        </authorList>
    </citation>
    <scope>NUCLEOTIDE SEQUENCE [LARGE SCALE GENOMIC DNA]</scope>
    <source>
        <strain evidence="11 12">DSM 44580</strain>
    </source>
</reference>
<evidence type="ECO:0000256" key="5">
    <source>
        <dbReference type="ARBA" id="ARBA00022827"/>
    </source>
</evidence>